<sequence>MAESMAKIPIRQWIRGAALTAVCLVLTASLAHAQAGRPDTRRLTCNEAQQLVQKSGSIVMTTGPSTFEKFVANASYCLPQSNQVRANFAPTKDNPECAVGNRCYQNRGSR</sequence>
<evidence type="ECO:0000313" key="3">
    <source>
        <dbReference type="Proteomes" id="UP001431221"/>
    </source>
</evidence>
<comment type="caution">
    <text evidence="2">The sequence shown here is derived from an EMBL/GenBank/DDBJ whole genome shotgun (WGS) entry which is preliminary data.</text>
</comment>
<keyword evidence="1" id="KW-0732">Signal</keyword>
<reference evidence="2" key="1">
    <citation type="submission" date="2022-04" db="EMBL/GenBank/DDBJ databases">
        <title>Roseibium sp. CAU 1639 isolated from mud.</title>
        <authorList>
            <person name="Kim W."/>
        </authorList>
    </citation>
    <scope>NUCLEOTIDE SEQUENCE</scope>
    <source>
        <strain evidence="2">CAU 1639</strain>
    </source>
</reference>
<dbReference type="RefSeq" id="WP_248156561.1">
    <property type="nucleotide sequence ID" value="NZ_JALNMJ010000013.1"/>
</dbReference>
<feature type="chain" id="PRO_5047017851" evidence="1">
    <location>
        <begin position="34"/>
        <end position="110"/>
    </location>
</feature>
<evidence type="ECO:0000256" key="1">
    <source>
        <dbReference type="SAM" id="SignalP"/>
    </source>
</evidence>
<dbReference type="Proteomes" id="UP001431221">
    <property type="component" value="Unassembled WGS sequence"/>
</dbReference>
<name>A0ABT0GXU3_9HYPH</name>
<protein>
    <submittedName>
        <fullName evidence="2">Uncharacterized protein</fullName>
    </submittedName>
</protein>
<keyword evidence="3" id="KW-1185">Reference proteome</keyword>
<feature type="signal peptide" evidence="1">
    <location>
        <begin position="1"/>
        <end position="33"/>
    </location>
</feature>
<evidence type="ECO:0000313" key="2">
    <source>
        <dbReference type="EMBL" id="MCK7614141.1"/>
    </source>
</evidence>
<gene>
    <name evidence="2" type="ORF">M0H32_18375</name>
</gene>
<proteinExistence type="predicted"/>
<dbReference type="EMBL" id="JALNMJ010000013">
    <property type="protein sequence ID" value="MCK7614141.1"/>
    <property type="molecule type" value="Genomic_DNA"/>
</dbReference>
<organism evidence="2 3">
    <name type="scientific">Roseibium sediminicola</name>
    <dbReference type="NCBI Taxonomy" id="2933272"/>
    <lineage>
        <taxon>Bacteria</taxon>
        <taxon>Pseudomonadati</taxon>
        <taxon>Pseudomonadota</taxon>
        <taxon>Alphaproteobacteria</taxon>
        <taxon>Hyphomicrobiales</taxon>
        <taxon>Stappiaceae</taxon>
        <taxon>Roseibium</taxon>
    </lineage>
</organism>
<accession>A0ABT0GXU3</accession>